<feature type="transmembrane region" description="Helical" evidence="7">
    <location>
        <begin position="206"/>
        <end position="230"/>
    </location>
</feature>
<feature type="transmembrane region" description="Helical" evidence="7">
    <location>
        <begin position="236"/>
        <end position="256"/>
    </location>
</feature>
<reference evidence="9" key="2">
    <citation type="journal article" date="2023" name="Proc. Natl. Acad. Sci. U.S.A.">
        <title>A global phylogenomic analysis of the shiitake genus Lentinula.</title>
        <authorList>
            <person name="Sierra-Patev S."/>
            <person name="Min B."/>
            <person name="Naranjo-Ortiz M."/>
            <person name="Looney B."/>
            <person name="Konkel Z."/>
            <person name="Slot J.C."/>
            <person name="Sakamoto Y."/>
            <person name="Steenwyk J.L."/>
            <person name="Rokas A."/>
            <person name="Carro J."/>
            <person name="Camarero S."/>
            <person name="Ferreira P."/>
            <person name="Molpeceres G."/>
            <person name="Ruiz-Duenas F.J."/>
            <person name="Serrano A."/>
            <person name="Henrissat B."/>
            <person name="Drula E."/>
            <person name="Hughes K.W."/>
            <person name="Mata J.L."/>
            <person name="Ishikawa N.K."/>
            <person name="Vargas-Isla R."/>
            <person name="Ushijima S."/>
            <person name="Smith C.A."/>
            <person name="Donoghue J."/>
            <person name="Ahrendt S."/>
            <person name="Andreopoulos W."/>
            <person name="He G."/>
            <person name="LaButti K."/>
            <person name="Lipzen A."/>
            <person name="Ng V."/>
            <person name="Riley R."/>
            <person name="Sandor L."/>
            <person name="Barry K."/>
            <person name="Martinez A.T."/>
            <person name="Xiao Y."/>
            <person name="Gibbons J.G."/>
            <person name="Terashima K."/>
            <person name="Grigoriev I.V."/>
            <person name="Hibbett D."/>
        </authorList>
    </citation>
    <scope>NUCLEOTIDE SEQUENCE</scope>
    <source>
        <strain evidence="9">Sp2 HRB7682 ss15</strain>
    </source>
</reference>
<keyword evidence="3 7" id="KW-0812">Transmembrane</keyword>
<feature type="region of interest" description="Disordered" evidence="6">
    <location>
        <begin position="286"/>
        <end position="308"/>
    </location>
</feature>
<organism evidence="9 10">
    <name type="scientific">Lentinula lateritia</name>
    <dbReference type="NCBI Taxonomy" id="40482"/>
    <lineage>
        <taxon>Eukaryota</taxon>
        <taxon>Fungi</taxon>
        <taxon>Dikarya</taxon>
        <taxon>Basidiomycota</taxon>
        <taxon>Agaricomycotina</taxon>
        <taxon>Agaricomycetes</taxon>
        <taxon>Agaricomycetidae</taxon>
        <taxon>Agaricales</taxon>
        <taxon>Marasmiineae</taxon>
        <taxon>Omphalotaceae</taxon>
        <taxon>Lentinula</taxon>
    </lineage>
</organism>
<evidence type="ECO:0000256" key="6">
    <source>
        <dbReference type="SAM" id="MobiDB-lite"/>
    </source>
</evidence>
<dbReference type="InterPro" id="IPR011701">
    <property type="entry name" value="MFS"/>
</dbReference>
<evidence type="ECO:0000256" key="4">
    <source>
        <dbReference type="ARBA" id="ARBA00022989"/>
    </source>
</evidence>
<dbReference type="PANTHER" id="PTHR23502">
    <property type="entry name" value="MAJOR FACILITATOR SUPERFAMILY"/>
    <property type="match status" value="1"/>
</dbReference>
<evidence type="ECO:0000256" key="3">
    <source>
        <dbReference type="ARBA" id="ARBA00022692"/>
    </source>
</evidence>
<dbReference type="EMBL" id="JANVFS010000010">
    <property type="protein sequence ID" value="KAJ4486629.1"/>
    <property type="molecule type" value="Genomic_DNA"/>
</dbReference>
<sequence length="559" mass="60299">MSISRNDLSASGSSSSSSSPTATAVPLPRKQEPSSESKNLGQQSLHADKIAQGPLTDEKTNDQRVKEPYSIYTRNEKWFLVLLIAISGLFSPLTANVYFPAIPAIAGAFHKSTELINLTITMYMIFQGISPMLFGTLADNVGRRIIYASCLLILSLTCVGLALIPTSAYWLLLLLRCLQSTGSASTIALGAGVIGDIAEAHERGGFFGVYQSGPLLAPAIGPVIGGALAGTLGWRSIFWFLCISSGVAFLVVIIFLPETLRSIVGNGSLPTKSSILHQPLIRIVGRGRAGGSSKPKSNQPQPSRKRKPFKNPFGILLHNPDITLILFFNGTVNAVYYAVTATISTLFASAYPQLGETEVGLCFLAIGGGMFLGSLTSGKVLDWEFGRIQKELVKEKGREKGIERGEGEELEQKKTGRYDEDFPIEKARLRLIPFFMIFFVGANLGYGWSIQRQVHISVPLILQFIVGFIAIIVMNADATFVIDLMPEQSSSVSACNNLFRGTSGALLVSVIDLIANALDGPGWTFILLGGVCAVMTPMVYVVMQIGPGWRTRRAIRAGK</sequence>
<dbReference type="PROSITE" id="PS50850">
    <property type="entry name" value="MFS"/>
    <property type="match status" value="1"/>
</dbReference>
<feature type="compositionally biased region" description="Polar residues" evidence="6">
    <location>
        <begin position="36"/>
        <end position="45"/>
    </location>
</feature>
<evidence type="ECO:0000313" key="9">
    <source>
        <dbReference type="EMBL" id="KAJ4486629.1"/>
    </source>
</evidence>
<evidence type="ECO:0000259" key="8">
    <source>
        <dbReference type="PROSITE" id="PS50850"/>
    </source>
</evidence>
<keyword evidence="2" id="KW-0813">Transport</keyword>
<feature type="domain" description="Major facilitator superfamily (MFS) profile" evidence="8">
    <location>
        <begin position="80"/>
        <end position="547"/>
    </location>
</feature>
<dbReference type="FunFam" id="1.20.1720.10:FF:000009">
    <property type="entry name" value="MFS multidrug transporter"/>
    <property type="match status" value="1"/>
</dbReference>
<dbReference type="InterPro" id="IPR020846">
    <property type="entry name" value="MFS_dom"/>
</dbReference>
<evidence type="ECO:0000256" key="2">
    <source>
        <dbReference type="ARBA" id="ARBA00022448"/>
    </source>
</evidence>
<feature type="transmembrane region" description="Helical" evidence="7">
    <location>
        <begin position="78"/>
        <end position="95"/>
    </location>
</feature>
<feature type="compositionally biased region" description="Low complexity" evidence="6">
    <location>
        <begin position="292"/>
        <end position="302"/>
    </location>
</feature>
<dbReference type="Proteomes" id="UP001150238">
    <property type="component" value="Unassembled WGS sequence"/>
</dbReference>
<comment type="subcellular location">
    <subcellularLocation>
        <location evidence="1">Membrane</location>
        <topology evidence="1">Multi-pass membrane protein</topology>
    </subcellularLocation>
</comment>
<reference evidence="9" key="1">
    <citation type="submission" date="2022-08" db="EMBL/GenBank/DDBJ databases">
        <authorList>
            <consortium name="DOE Joint Genome Institute"/>
            <person name="Min B."/>
            <person name="Riley R."/>
            <person name="Sierra-Patev S."/>
            <person name="Naranjo-Ortiz M."/>
            <person name="Looney B."/>
            <person name="Konkel Z."/>
            <person name="Slot J.C."/>
            <person name="Sakamoto Y."/>
            <person name="Steenwyk J.L."/>
            <person name="Rokas A."/>
            <person name="Carro J."/>
            <person name="Camarero S."/>
            <person name="Ferreira P."/>
            <person name="Molpeceres G."/>
            <person name="Ruiz-Duenas F.J."/>
            <person name="Serrano A."/>
            <person name="Henrissat B."/>
            <person name="Drula E."/>
            <person name="Hughes K.W."/>
            <person name="Mata J.L."/>
            <person name="Ishikawa N.K."/>
            <person name="Vargas-Isla R."/>
            <person name="Ushijima S."/>
            <person name="Smith C.A."/>
            <person name="Ahrendt S."/>
            <person name="Andreopoulos W."/>
            <person name="He G."/>
            <person name="Labutti K."/>
            <person name="Lipzen A."/>
            <person name="Ng V."/>
            <person name="Sandor L."/>
            <person name="Barry K."/>
            <person name="Martinez A.T."/>
            <person name="Xiao Y."/>
            <person name="Gibbons J.G."/>
            <person name="Terashima K."/>
            <person name="Hibbett D.S."/>
            <person name="Grigoriev I.V."/>
        </authorList>
    </citation>
    <scope>NUCLEOTIDE SEQUENCE</scope>
    <source>
        <strain evidence="9">Sp2 HRB7682 ss15</strain>
    </source>
</reference>
<dbReference type="InterPro" id="IPR036259">
    <property type="entry name" value="MFS_trans_sf"/>
</dbReference>
<accession>A0A9W9AMQ6</accession>
<dbReference type="Gene3D" id="1.20.1250.20">
    <property type="entry name" value="MFS general substrate transporter like domains"/>
    <property type="match status" value="1"/>
</dbReference>
<dbReference type="Pfam" id="PF07690">
    <property type="entry name" value="MFS_1"/>
    <property type="match status" value="1"/>
</dbReference>
<evidence type="ECO:0000256" key="1">
    <source>
        <dbReference type="ARBA" id="ARBA00004141"/>
    </source>
</evidence>
<dbReference type="GO" id="GO:0022857">
    <property type="term" value="F:transmembrane transporter activity"/>
    <property type="evidence" value="ECO:0007669"/>
    <property type="project" value="InterPro"/>
</dbReference>
<comment type="caution">
    <text evidence="9">The sequence shown here is derived from an EMBL/GenBank/DDBJ whole genome shotgun (WGS) entry which is preliminary data.</text>
</comment>
<feature type="compositionally biased region" description="Low complexity" evidence="6">
    <location>
        <begin position="9"/>
        <end position="19"/>
    </location>
</feature>
<dbReference type="AlphaFoldDB" id="A0A9W9AMQ6"/>
<dbReference type="SUPFAM" id="SSF103473">
    <property type="entry name" value="MFS general substrate transporter"/>
    <property type="match status" value="1"/>
</dbReference>
<feature type="region of interest" description="Disordered" evidence="6">
    <location>
        <begin position="1"/>
        <end position="62"/>
    </location>
</feature>
<dbReference type="PANTHER" id="PTHR23502:SF51">
    <property type="entry name" value="QUINIDINE RESISTANCE PROTEIN 1-RELATED"/>
    <property type="match status" value="1"/>
</dbReference>
<feature type="transmembrane region" description="Helical" evidence="7">
    <location>
        <begin position="115"/>
        <end position="138"/>
    </location>
</feature>
<evidence type="ECO:0000313" key="10">
    <source>
        <dbReference type="Proteomes" id="UP001150238"/>
    </source>
</evidence>
<keyword evidence="5 7" id="KW-0472">Membrane</keyword>
<gene>
    <name evidence="9" type="ORF">C8J55DRAFT_508139</name>
</gene>
<proteinExistence type="predicted"/>
<dbReference type="GO" id="GO:0005886">
    <property type="term" value="C:plasma membrane"/>
    <property type="evidence" value="ECO:0007669"/>
    <property type="project" value="TreeGrafter"/>
</dbReference>
<name>A0A9W9AMQ6_9AGAR</name>
<evidence type="ECO:0000256" key="5">
    <source>
        <dbReference type="ARBA" id="ARBA00023136"/>
    </source>
</evidence>
<feature type="transmembrane region" description="Helical" evidence="7">
    <location>
        <begin position="145"/>
        <end position="164"/>
    </location>
</feature>
<feature type="transmembrane region" description="Helical" evidence="7">
    <location>
        <begin position="460"/>
        <end position="485"/>
    </location>
</feature>
<protein>
    <submittedName>
        <fullName evidence="9">Major facilitator superfamily domain-containing protein</fullName>
    </submittedName>
</protein>
<feature type="transmembrane region" description="Helical" evidence="7">
    <location>
        <begin position="431"/>
        <end position="448"/>
    </location>
</feature>
<feature type="transmembrane region" description="Helical" evidence="7">
    <location>
        <begin position="523"/>
        <end position="543"/>
    </location>
</feature>
<evidence type="ECO:0000256" key="7">
    <source>
        <dbReference type="SAM" id="Phobius"/>
    </source>
</evidence>
<keyword evidence="4 7" id="KW-1133">Transmembrane helix</keyword>